<evidence type="ECO:0000313" key="13">
    <source>
        <dbReference type="Proteomes" id="UP000034753"/>
    </source>
</evidence>
<evidence type="ECO:0000256" key="11">
    <source>
        <dbReference type="SAM" id="Phobius"/>
    </source>
</evidence>
<keyword evidence="4" id="KW-0808">Transferase</keyword>
<evidence type="ECO:0000256" key="7">
    <source>
        <dbReference type="ARBA" id="ARBA00022984"/>
    </source>
</evidence>
<keyword evidence="5 11" id="KW-0812">Transmembrane</keyword>
<sequence length="358" mass="39439">MNAKILWPDLLIALPTVLLLSLGSIVIYSQDPKFAVQQVIFAVLGLVVFWAISLFNFEIESPLIKLLYFINLGLLAITFIIGFETRGSLRWLQIGPLQLQPSELAKPVLILFLSRFWANHTASWKNIIISLLFVLPFAVLIFKQPDLGTALTIVAIWLSLLLAANVSLLKLASLSLISLCLAPLAWFSLKDYQKSRILSFLSPENDPLGTGYNVIQSTIAVGSGQIFGRGLGRGTQTRLRFLPEFRTDFIFASIAEELGFLASFSVLVLYSILVIRIFKIVRSVSGKFGILVLYGVLGMFFFQITVNIGMNIGVVPVTGITLPLLSYGGSSLLSTMISLGLVASIARYNIKRNTFIDS</sequence>
<dbReference type="Pfam" id="PF01098">
    <property type="entry name" value="FTSW_RODA_SPOVE"/>
    <property type="match status" value="1"/>
</dbReference>
<dbReference type="PANTHER" id="PTHR30474:SF1">
    <property type="entry name" value="PEPTIDOGLYCAN GLYCOSYLTRANSFERASE MRDB"/>
    <property type="match status" value="1"/>
</dbReference>
<gene>
    <name evidence="12" type="ORF">UU67_C0020G0029</name>
</gene>
<dbReference type="EMBL" id="LCBN01000020">
    <property type="protein sequence ID" value="KKS13708.1"/>
    <property type="molecule type" value="Genomic_DNA"/>
</dbReference>
<keyword evidence="6" id="KW-0133">Cell shape</keyword>
<evidence type="ECO:0000256" key="9">
    <source>
        <dbReference type="ARBA" id="ARBA00023136"/>
    </source>
</evidence>
<dbReference type="NCBIfam" id="TIGR02210">
    <property type="entry name" value="rodA_shape"/>
    <property type="match status" value="1"/>
</dbReference>
<evidence type="ECO:0000256" key="6">
    <source>
        <dbReference type="ARBA" id="ARBA00022960"/>
    </source>
</evidence>
<dbReference type="GO" id="GO:0051301">
    <property type="term" value="P:cell division"/>
    <property type="evidence" value="ECO:0007669"/>
    <property type="project" value="InterPro"/>
</dbReference>
<reference evidence="12 13" key="1">
    <citation type="journal article" date="2015" name="Nature">
        <title>rRNA introns, odd ribosomes, and small enigmatic genomes across a large radiation of phyla.</title>
        <authorList>
            <person name="Brown C.T."/>
            <person name="Hug L.A."/>
            <person name="Thomas B.C."/>
            <person name="Sharon I."/>
            <person name="Castelle C.J."/>
            <person name="Singh A."/>
            <person name="Wilkins M.J."/>
            <person name="Williams K.H."/>
            <person name="Banfield J.F."/>
        </authorList>
    </citation>
    <scope>NUCLEOTIDE SEQUENCE [LARGE SCALE GENOMIC DNA]</scope>
</reference>
<dbReference type="InterPro" id="IPR011923">
    <property type="entry name" value="RodA/MrdB"/>
</dbReference>
<dbReference type="GO" id="GO:0015648">
    <property type="term" value="F:lipid-linked peptidoglycan transporter activity"/>
    <property type="evidence" value="ECO:0007669"/>
    <property type="project" value="TreeGrafter"/>
</dbReference>
<evidence type="ECO:0000313" key="12">
    <source>
        <dbReference type="EMBL" id="KKS13708.1"/>
    </source>
</evidence>
<dbReference type="AlphaFoldDB" id="A0A0G0ZL71"/>
<proteinExistence type="predicted"/>
<dbReference type="GO" id="GO:0009252">
    <property type="term" value="P:peptidoglycan biosynthetic process"/>
    <property type="evidence" value="ECO:0007669"/>
    <property type="project" value="UniProtKB-KW"/>
</dbReference>
<dbReference type="GO" id="GO:0005886">
    <property type="term" value="C:plasma membrane"/>
    <property type="evidence" value="ECO:0007669"/>
    <property type="project" value="TreeGrafter"/>
</dbReference>
<comment type="caution">
    <text evidence="12">The sequence shown here is derived from an EMBL/GenBank/DDBJ whole genome shotgun (WGS) entry which is preliminary data.</text>
</comment>
<comment type="subcellular location">
    <subcellularLocation>
        <location evidence="1">Membrane</location>
        <topology evidence="1">Multi-pass membrane protein</topology>
    </subcellularLocation>
</comment>
<evidence type="ECO:0000256" key="2">
    <source>
        <dbReference type="ARBA" id="ARBA00022475"/>
    </source>
</evidence>
<organism evidence="12 13">
    <name type="scientific">Candidatus Daviesbacteria bacterium GW2011_GWB1_41_5</name>
    <dbReference type="NCBI Taxonomy" id="1618429"/>
    <lineage>
        <taxon>Bacteria</taxon>
        <taxon>Candidatus Daviesiibacteriota</taxon>
    </lineage>
</organism>
<feature type="transmembrane region" description="Helical" evidence="11">
    <location>
        <begin position="147"/>
        <end position="164"/>
    </location>
</feature>
<feature type="transmembrane region" description="Helical" evidence="11">
    <location>
        <begin position="63"/>
        <end position="83"/>
    </location>
</feature>
<dbReference type="GO" id="GO:0071555">
    <property type="term" value="P:cell wall organization"/>
    <property type="evidence" value="ECO:0007669"/>
    <property type="project" value="UniProtKB-KW"/>
</dbReference>
<keyword evidence="10" id="KW-0961">Cell wall biogenesis/degradation</keyword>
<name>A0A0G0ZL71_9BACT</name>
<dbReference type="InterPro" id="IPR001182">
    <property type="entry name" value="FtsW/RodA"/>
</dbReference>
<feature type="transmembrane region" description="Helical" evidence="11">
    <location>
        <begin position="6"/>
        <end position="27"/>
    </location>
</feature>
<dbReference type="PANTHER" id="PTHR30474">
    <property type="entry name" value="CELL CYCLE PROTEIN"/>
    <property type="match status" value="1"/>
</dbReference>
<evidence type="ECO:0000256" key="8">
    <source>
        <dbReference type="ARBA" id="ARBA00022989"/>
    </source>
</evidence>
<evidence type="ECO:0000256" key="10">
    <source>
        <dbReference type="ARBA" id="ARBA00023316"/>
    </source>
</evidence>
<evidence type="ECO:0000256" key="3">
    <source>
        <dbReference type="ARBA" id="ARBA00022676"/>
    </source>
</evidence>
<dbReference type="InterPro" id="IPR018365">
    <property type="entry name" value="Cell_cycle_FtsW-rel_CS"/>
</dbReference>
<dbReference type="Proteomes" id="UP000034753">
    <property type="component" value="Unassembled WGS sequence"/>
</dbReference>
<feature type="transmembrane region" description="Helical" evidence="11">
    <location>
        <begin position="122"/>
        <end position="141"/>
    </location>
</feature>
<keyword evidence="8 11" id="KW-1133">Transmembrane helix</keyword>
<keyword evidence="3" id="KW-0328">Glycosyltransferase</keyword>
<dbReference type="PROSITE" id="PS00428">
    <property type="entry name" value="FTSW_RODA_SPOVE"/>
    <property type="match status" value="1"/>
</dbReference>
<dbReference type="GO" id="GO:0008360">
    <property type="term" value="P:regulation of cell shape"/>
    <property type="evidence" value="ECO:0007669"/>
    <property type="project" value="UniProtKB-KW"/>
</dbReference>
<feature type="transmembrane region" description="Helical" evidence="11">
    <location>
        <begin position="324"/>
        <end position="346"/>
    </location>
</feature>
<dbReference type="GO" id="GO:0032153">
    <property type="term" value="C:cell division site"/>
    <property type="evidence" value="ECO:0007669"/>
    <property type="project" value="TreeGrafter"/>
</dbReference>
<feature type="transmembrane region" description="Helical" evidence="11">
    <location>
        <begin position="258"/>
        <end position="278"/>
    </location>
</feature>
<keyword evidence="7" id="KW-0573">Peptidoglycan synthesis</keyword>
<dbReference type="GO" id="GO:0016757">
    <property type="term" value="F:glycosyltransferase activity"/>
    <property type="evidence" value="ECO:0007669"/>
    <property type="project" value="UniProtKB-KW"/>
</dbReference>
<evidence type="ECO:0000256" key="5">
    <source>
        <dbReference type="ARBA" id="ARBA00022692"/>
    </source>
</evidence>
<feature type="transmembrane region" description="Helical" evidence="11">
    <location>
        <begin position="171"/>
        <end position="189"/>
    </location>
</feature>
<feature type="transmembrane region" description="Helical" evidence="11">
    <location>
        <begin position="39"/>
        <end position="57"/>
    </location>
</feature>
<accession>A0A0G0ZL71</accession>
<evidence type="ECO:0000256" key="4">
    <source>
        <dbReference type="ARBA" id="ARBA00022679"/>
    </source>
</evidence>
<keyword evidence="2" id="KW-1003">Cell membrane</keyword>
<evidence type="ECO:0000256" key="1">
    <source>
        <dbReference type="ARBA" id="ARBA00004141"/>
    </source>
</evidence>
<protein>
    <submittedName>
        <fullName evidence="12">Rod shape-determining protein RodA</fullName>
    </submittedName>
</protein>
<keyword evidence="9 11" id="KW-0472">Membrane</keyword>
<feature type="transmembrane region" description="Helical" evidence="11">
    <location>
        <begin position="290"/>
        <end position="312"/>
    </location>
</feature>